<dbReference type="AlphaFoldDB" id="A0ABD6DRD9"/>
<dbReference type="EMBL" id="JBHUDP010000001">
    <property type="protein sequence ID" value="MFD1684852.1"/>
    <property type="molecule type" value="Genomic_DNA"/>
</dbReference>
<name>A0ABD6DRD9_9EURY</name>
<keyword evidence="2" id="KW-1185">Reference proteome</keyword>
<protein>
    <recommendedName>
        <fullName evidence="3">Pyrroline-5-carboxylate reductase catalytic N-terminal domain-containing protein</fullName>
    </recommendedName>
</protein>
<accession>A0ABD6DRD9</accession>
<organism evidence="1 2">
    <name type="scientific">Halobellus litoreus</name>
    <dbReference type="NCBI Taxonomy" id="755310"/>
    <lineage>
        <taxon>Archaea</taxon>
        <taxon>Methanobacteriati</taxon>
        <taxon>Methanobacteriota</taxon>
        <taxon>Stenosarchaea group</taxon>
        <taxon>Halobacteria</taxon>
        <taxon>Halobacteriales</taxon>
        <taxon>Haloferacaceae</taxon>
        <taxon>Halobellus</taxon>
    </lineage>
</organism>
<comment type="caution">
    <text evidence="1">The sequence shown here is derived from an EMBL/GenBank/DDBJ whole genome shotgun (WGS) entry which is preliminary data.</text>
</comment>
<sequence length="265" mass="29059">MDDMIADMLESQAGPPHDTDTAVDEFGEPLSLLLGYGDLGAQIAQQGWDSRYPHRRYSEAHTYGVQELEDFPTAATEADFVILTGSTDCHRLGERIGDTLPEETTSIAIPVPVDDTRPHEIDAVDATVPCAQTLVQELATDLLTILTAQIQISPPPQLYQELQTAGLMQGFRGQEKNVDSGVSVHDFAETLVTNTLENPVYTNDRTHTEECVSFLQAGTDLTLRDAEAVRDEITTQVKSRGGLELFTAATTENLENESRLTLLRV</sequence>
<gene>
    <name evidence="1" type="ORF">ACFSAS_04425</name>
</gene>
<evidence type="ECO:0000313" key="2">
    <source>
        <dbReference type="Proteomes" id="UP001597092"/>
    </source>
</evidence>
<evidence type="ECO:0008006" key="3">
    <source>
        <dbReference type="Google" id="ProtNLM"/>
    </source>
</evidence>
<proteinExistence type="predicted"/>
<dbReference type="RefSeq" id="WP_256307675.1">
    <property type="nucleotide sequence ID" value="NZ_JANHAW010000002.1"/>
</dbReference>
<reference evidence="1 2" key="1">
    <citation type="journal article" date="2019" name="Int. J. Syst. Evol. Microbiol.">
        <title>The Global Catalogue of Microorganisms (GCM) 10K type strain sequencing project: providing services to taxonomists for standard genome sequencing and annotation.</title>
        <authorList>
            <consortium name="The Broad Institute Genomics Platform"/>
            <consortium name="The Broad Institute Genome Sequencing Center for Infectious Disease"/>
            <person name="Wu L."/>
            <person name="Ma J."/>
        </authorList>
    </citation>
    <scope>NUCLEOTIDE SEQUENCE [LARGE SCALE GENOMIC DNA]</scope>
    <source>
        <strain evidence="1 2">CGMCC 1.10387</strain>
    </source>
</reference>
<dbReference type="Proteomes" id="UP001597092">
    <property type="component" value="Unassembled WGS sequence"/>
</dbReference>
<evidence type="ECO:0000313" key="1">
    <source>
        <dbReference type="EMBL" id="MFD1684852.1"/>
    </source>
</evidence>